<feature type="domain" description="NADPH-dependent FMN reductase-like" evidence="6">
    <location>
        <begin position="116"/>
        <end position="224"/>
    </location>
</feature>
<organism evidence="7 8">
    <name type="scientific">Methanoplanus limicola DSM 2279</name>
    <dbReference type="NCBI Taxonomy" id="937775"/>
    <lineage>
        <taxon>Archaea</taxon>
        <taxon>Methanobacteriati</taxon>
        <taxon>Methanobacteriota</taxon>
        <taxon>Stenosarchaea group</taxon>
        <taxon>Methanomicrobia</taxon>
        <taxon>Methanomicrobiales</taxon>
        <taxon>Methanomicrobiaceae</taxon>
        <taxon>Methanoplanus</taxon>
    </lineage>
</organism>
<reference evidence="7 8" key="1">
    <citation type="submission" date="2011-10" db="EMBL/GenBank/DDBJ databases">
        <title>The Improved High-Quality Draft genome of Methanoplanus limicola DSM 2279.</title>
        <authorList>
            <consortium name="US DOE Joint Genome Institute (JGI-PGF)"/>
            <person name="Lucas S."/>
            <person name="Copeland A."/>
            <person name="Lapidus A."/>
            <person name="Glavina del Rio T."/>
            <person name="Dalin E."/>
            <person name="Tice H."/>
            <person name="Bruce D."/>
            <person name="Goodwin L."/>
            <person name="Pitluck S."/>
            <person name="Peters L."/>
            <person name="Mikhailova N."/>
            <person name="Lu M."/>
            <person name="Kyrpides N."/>
            <person name="Mavromatis K."/>
            <person name="Ivanova N."/>
            <person name="Markowitz V."/>
            <person name="Cheng J.-F."/>
            <person name="Hugenholtz P."/>
            <person name="Woyke T."/>
            <person name="Wu D."/>
            <person name="Wirth R."/>
            <person name="Brambilla E.-M."/>
            <person name="Klenk H.-P."/>
            <person name="Eisen J.A."/>
        </authorList>
    </citation>
    <scope>NUCLEOTIDE SEQUENCE [LARGE SCALE GENOMIC DNA]</scope>
    <source>
        <strain evidence="7 8">DSM 2279</strain>
    </source>
</reference>
<dbReference type="Proteomes" id="UP000005741">
    <property type="component" value="Chromosome"/>
</dbReference>
<comment type="cofactor">
    <cofactor evidence="1">
        <name>FMN</name>
        <dbReference type="ChEBI" id="CHEBI:58210"/>
    </cofactor>
</comment>
<dbReference type="InterPro" id="IPR005025">
    <property type="entry name" value="FMN_Rdtase-like_dom"/>
</dbReference>
<evidence type="ECO:0000313" key="8">
    <source>
        <dbReference type="Proteomes" id="UP000005741"/>
    </source>
</evidence>
<dbReference type="AlphaFoldDB" id="H1Z338"/>
<dbReference type="HOGENOM" id="CLU_881710_0_0_2"/>
<comment type="cofactor">
    <cofactor evidence="2">
        <name>[4Fe-4S] cluster</name>
        <dbReference type="ChEBI" id="CHEBI:49883"/>
    </cofactor>
</comment>
<gene>
    <name evidence="7" type="ORF">Metlim_1475</name>
</gene>
<evidence type="ECO:0000256" key="4">
    <source>
        <dbReference type="ARBA" id="ARBA00022643"/>
    </source>
</evidence>
<evidence type="ECO:0000256" key="3">
    <source>
        <dbReference type="ARBA" id="ARBA00022630"/>
    </source>
</evidence>
<dbReference type="STRING" id="937775.Metlim_1475"/>
<dbReference type="SUPFAM" id="SSF52218">
    <property type="entry name" value="Flavoproteins"/>
    <property type="match status" value="1"/>
</dbReference>
<dbReference type="Pfam" id="PF03358">
    <property type="entry name" value="FMN_red"/>
    <property type="match status" value="1"/>
</dbReference>
<keyword evidence="3" id="KW-0285">Flavoprotein</keyword>
<sequence length="315" mass="35805">MLLTSGILMKNDFVKNNIRYSLILKRYNLTAMYPEMYLYVLTLSSSGNVLAEFRTNTYEYSPTVPYSADQTACKLYSVWMEGIENEPEEYIEYLEKNEYNKRKRRERPETDSKDAVIIQGSPRPDGNCAIISGWVKETLESSGLSCKIIFPDDMIIHPCIGCYQCYNYGCCTFKDEMDEIIGSVKNSSLLIVCTPVYTDTVPAGIKICIDRFQSYHAMNKIAGIRGLQITEPSGNNRNVNKQKKEIKGLLFSVAGRKGKSNFDHLLPVIEAFFANAKIRYSGRVLADNMDNIRDISKCKNLEDKIKNLTKKTAES</sequence>
<accession>H1Z338</accession>
<evidence type="ECO:0000259" key="6">
    <source>
        <dbReference type="Pfam" id="PF03358"/>
    </source>
</evidence>
<proteinExistence type="inferred from homology"/>
<dbReference type="EMBL" id="CM001436">
    <property type="protein sequence ID" value="EHQ35578.1"/>
    <property type="molecule type" value="Genomic_DNA"/>
</dbReference>
<dbReference type="InParanoid" id="H1Z338"/>
<comment type="similarity">
    <text evidence="5">Belongs to the SsuE family. Isf subfamily.</text>
</comment>
<dbReference type="InterPro" id="IPR051796">
    <property type="entry name" value="ISF_SsuE-like"/>
</dbReference>
<name>H1Z338_9EURY</name>
<keyword evidence="4" id="KW-0288">FMN</keyword>
<evidence type="ECO:0000256" key="5">
    <source>
        <dbReference type="ARBA" id="ARBA00038292"/>
    </source>
</evidence>
<dbReference type="GO" id="GO:0016491">
    <property type="term" value="F:oxidoreductase activity"/>
    <property type="evidence" value="ECO:0007669"/>
    <property type="project" value="InterPro"/>
</dbReference>
<keyword evidence="8" id="KW-1185">Reference proteome</keyword>
<dbReference type="PANTHER" id="PTHR43278">
    <property type="entry name" value="NAD(P)H-DEPENDENT FMN-CONTAINING OXIDOREDUCTASE YWQN-RELATED"/>
    <property type="match status" value="1"/>
</dbReference>
<dbReference type="InterPro" id="IPR029039">
    <property type="entry name" value="Flavoprotein-like_sf"/>
</dbReference>
<protein>
    <submittedName>
        <fullName evidence="7">NADPH-dependent FMN reductase</fullName>
    </submittedName>
</protein>
<dbReference type="PANTHER" id="PTHR43278:SF4">
    <property type="entry name" value="NAD(P)H-DEPENDENT FMN-CONTAINING OXIDOREDUCTASE YWQN-RELATED"/>
    <property type="match status" value="1"/>
</dbReference>
<evidence type="ECO:0000256" key="1">
    <source>
        <dbReference type="ARBA" id="ARBA00001917"/>
    </source>
</evidence>
<evidence type="ECO:0000313" key="7">
    <source>
        <dbReference type="EMBL" id="EHQ35578.1"/>
    </source>
</evidence>
<evidence type="ECO:0000256" key="2">
    <source>
        <dbReference type="ARBA" id="ARBA00001966"/>
    </source>
</evidence>
<dbReference type="Gene3D" id="3.40.50.360">
    <property type="match status" value="1"/>
</dbReference>